<evidence type="ECO:0000256" key="2">
    <source>
        <dbReference type="ARBA" id="ARBA00022670"/>
    </source>
</evidence>
<dbReference type="Gene3D" id="2.60.40.1730">
    <property type="entry name" value="tricorn interacting facor f3 domain"/>
    <property type="match status" value="1"/>
</dbReference>
<comment type="caution">
    <text evidence="11">The sequence shown here is derived from an EMBL/GenBank/DDBJ whole genome shotgun (WGS) entry which is preliminary data.</text>
</comment>
<dbReference type="InterPro" id="IPR045357">
    <property type="entry name" value="Aminopeptidase_N-like_N"/>
</dbReference>
<dbReference type="Pfam" id="PF17900">
    <property type="entry name" value="Peptidase_M1_N"/>
    <property type="match status" value="1"/>
</dbReference>
<evidence type="ECO:0000259" key="8">
    <source>
        <dbReference type="Pfam" id="PF01433"/>
    </source>
</evidence>
<keyword evidence="7" id="KW-0031">Aminopeptidase</keyword>
<name>A0ABR4NTP0_9SACH</name>
<keyword evidence="12" id="KW-1185">Reference proteome</keyword>
<evidence type="ECO:0000256" key="6">
    <source>
        <dbReference type="ARBA" id="ARBA00023049"/>
    </source>
</evidence>
<comment type="similarity">
    <text evidence="1 7">Belongs to the peptidase M1 family.</text>
</comment>
<proteinExistence type="inferred from homology"/>
<dbReference type="CDD" id="cd09601">
    <property type="entry name" value="M1_APN-Q_like"/>
    <property type="match status" value="1"/>
</dbReference>
<evidence type="ECO:0000313" key="11">
    <source>
        <dbReference type="EMBL" id="KAL3231784.1"/>
    </source>
</evidence>
<dbReference type="InterPro" id="IPR027268">
    <property type="entry name" value="Peptidase_M4/M1_CTD_sf"/>
</dbReference>
<evidence type="ECO:0000313" key="12">
    <source>
        <dbReference type="Proteomes" id="UP001623330"/>
    </source>
</evidence>
<organism evidence="11 12">
    <name type="scientific">Nakaseomyces bracarensis</name>
    <dbReference type="NCBI Taxonomy" id="273131"/>
    <lineage>
        <taxon>Eukaryota</taxon>
        <taxon>Fungi</taxon>
        <taxon>Dikarya</taxon>
        <taxon>Ascomycota</taxon>
        <taxon>Saccharomycotina</taxon>
        <taxon>Saccharomycetes</taxon>
        <taxon>Saccharomycetales</taxon>
        <taxon>Saccharomycetaceae</taxon>
        <taxon>Nakaseomyces</taxon>
    </lineage>
</organism>
<evidence type="ECO:0000259" key="9">
    <source>
        <dbReference type="Pfam" id="PF11838"/>
    </source>
</evidence>
<dbReference type="InterPro" id="IPR014782">
    <property type="entry name" value="Peptidase_M1_dom"/>
</dbReference>
<sequence length="941" mass="106607">MDGNLSLGKVVPAHYTLDLEIDPTKPNFKGKAVIELRVADITEFPKEFKVNGVDLVVLSAELVSGDASDAFKGFNVKYNKENQEIVLSHDESSLPVRDDSKLEITYLGKVSEAKTHREKTIGLFKTNYMGGYFDSSKSDNIIISTHCQPIFARHIFPCVDELASKCSYQLSIKTLKRFTTVSNTAVASTEDSEQNGTEWVTTRFDRTPKMATSLFGFAIGDFKKITTFTEIGGNNVDLAVYAPWRVEEATFSLDIMKKYLPIVSEYFGFDYPLKKLDIVLLPFLSDMAMENFGMISIQVNHLLLSPSMLGNEGIRKQVHQLVVHELVHQWIGNYVSFDSWSHLWFNESFATWCSSVLLEDNGDLPNYWNSDDYLNEQVENAMVADSHLGSKSIYELNTSKSQDPKNIYTHEIFDPHSYNKGIVILRSMQLTIGSKTLKDAFQAIFKQIKDGSVAFHEKPIKPIDLFSKFGELLKSENITKFYTSWTRTSGLPIVSVESMGGGKSKLTQHRYVPQHEDELDFEDVPYYIPLFMLESSGNNDEKNILLTDRSLSLDSEVLAVNSNSQGYYRVSYESDRQYEIIINNMKEGKLPDAALSKVFVDMTHFIGDSKYQKEVHISGVLKIINAIATESEIDITKYWSSLSNALEILRRVHTSLGVAQRAKLANKFIDPLLKKIEWPSDFTGMDYSDSEIKVRDDIFFLMQDTKDENHNVFKLADRYYKNVLTGPAQCVPLGMVGSVFTLTSKHFKTVKQWKKLFELVKSARGISNHVIMNDKNVASGTDASVIIQNLAIENLAYSRNEEIISKVLNFITTNIDSEGINRAMFGLLSTSNRSATNESGKETGTAIRDLVWKWFELHYDQWARKSMREGAQSAEKLRIQLNSITLYVFEMFGDSQGKIDKFVAAKLKQLGDNIDLESVWGMVKTQTRDNKVISKDVKKQL</sequence>
<dbReference type="Gene3D" id="1.25.50.20">
    <property type="match status" value="1"/>
</dbReference>
<dbReference type="Pfam" id="PF01433">
    <property type="entry name" value="Peptidase_M1"/>
    <property type="match status" value="1"/>
</dbReference>
<evidence type="ECO:0000256" key="1">
    <source>
        <dbReference type="ARBA" id="ARBA00010136"/>
    </source>
</evidence>
<comment type="cofactor">
    <cofactor evidence="7">
        <name>Zn(2+)</name>
        <dbReference type="ChEBI" id="CHEBI:29105"/>
    </cofactor>
    <text evidence="7">Binds 1 zinc ion per subunit.</text>
</comment>
<keyword evidence="5 7" id="KW-0862">Zinc</keyword>
<evidence type="ECO:0000256" key="7">
    <source>
        <dbReference type="RuleBase" id="RU364040"/>
    </source>
</evidence>
<accession>A0ABR4NTP0</accession>
<dbReference type="SUPFAM" id="SSF63737">
    <property type="entry name" value="Leukotriene A4 hydrolase N-terminal domain"/>
    <property type="match status" value="1"/>
</dbReference>
<reference evidence="11 12" key="1">
    <citation type="submission" date="2024-05" db="EMBL/GenBank/DDBJ databases">
        <title>Long read based assembly of the Candida bracarensis genome reveals expanded adhesin content.</title>
        <authorList>
            <person name="Marcet-Houben M."/>
            <person name="Ksiezopolska E."/>
            <person name="Gabaldon T."/>
        </authorList>
    </citation>
    <scope>NUCLEOTIDE SEQUENCE [LARGE SCALE GENOMIC DNA]</scope>
    <source>
        <strain evidence="11 12">CBM6</strain>
    </source>
</reference>
<dbReference type="EMBL" id="JBEVYD010000006">
    <property type="protein sequence ID" value="KAL3231784.1"/>
    <property type="molecule type" value="Genomic_DNA"/>
</dbReference>
<dbReference type="Gene3D" id="1.10.390.10">
    <property type="entry name" value="Neutral Protease Domain 2"/>
    <property type="match status" value="1"/>
</dbReference>
<dbReference type="Pfam" id="PF11838">
    <property type="entry name" value="ERAP1_C"/>
    <property type="match status" value="1"/>
</dbReference>
<gene>
    <name evidence="11" type="ORF">RNJ44_00319</name>
</gene>
<keyword evidence="2 7" id="KW-0645">Protease</keyword>
<dbReference type="InterPro" id="IPR034016">
    <property type="entry name" value="M1_APN-typ"/>
</dbReference>
<keyword evidence="4 7" id="KW-0378">Hydrolase</keyword>
<dbReference type="PRINTS" id="PR00756">
    <property type="entry name" value="ALADIPTASE"/>
</dbReference>
<keyword evidence="6 7" id="KW-0482">Metalloprotease</keyword>
<keyword evidence="3 7" id="KW-0479">Metal-binding</keyword>
<dbReference type="InterPro" id="IPR042097">
    <property type="entry name" value="Aminopeptidase_N-like_N_sf"/>
</dbReference>
<dbReference type="PANTHER" id="PTHR11533">
    <property type="entry name" value="PROTEASE M1 ZINC METALLOPROTEASE"/>
    <property type="match status" value="1"/>
</dbReference>
<dbReference type="InterPro" id="IPR050344">
    <property type="entry name" value="Peptidase_M1_aminopeptidases"/>
</dbReference>
<dbReference type="InterPro" id="IPR024571">
    <property type="entry name" value="ERAP1-like_C_dom"/>
</dbReference>
<evidence type="ECO:0000256" key="3">
    <source>
        <dbReference type="ARBA" id="ARBA00022723"/>
    </source>
</evidence>
<dbReference type="PANTHER" id="PTHR11533:SF299">
    <property type="entry name" value="AMINOPEPTIDASE"/>
    <property type="match status" value="1"/>
</dbReference>
<dbReference type="InterPro" id="IPR001930">
    <property type="entry name" value="Peptidase_M1"/>
</dbReference>
<evidence type="ECO:0000259" key="10">
    <source>
        <dbReference type="Pfam" id="PF17900"/>
    </source>
</evidence>
<evidence type="ECO:0000256" key="5">
    <source>
        <dbReference type="ARBA" id="ARBA00022833"/>
    </source>
</evidence>
<dbReference type="EC" id="3.4.11.-" evidence="7"/>
<protein>
    <recommendedName>
        <fullName evidence="7">Aminopeptidase</fullName>
        <ecNumber evidence="7">3.4.11.-</ecNumber>
    </recommendedName>
</protein>
<feature type="domain" description="ERAP1-like C-terminal" evidence="9">
    <location>
        <begin position="560"/>
        <end position="866"/>
    </location>
</feature>
<dbReference type="Gene3D" id="2.60.40.1910">
    <property type="match status" value="1"/>
</dbReference>
<evidence type="ECO:0000256" key="4">
    <source>
        <dbReference type="ARBA" id="ARBA00022801"/>
    </source>
</evidence>
<feature type="domain" description="Peptidase M1 membrane alanine aminopeptidase" evidence="8">
    <location>
        <begin position="251"/>
        <end position="485"/>
    </location>
</feature>
<dbReference type="Proteomes" id="UP001623330">
    <property type="component" value="Unassembled WGS sequence"/>
</dbReference>
<dbReference type="SUPFAM" id="SSF55486">
    <property type="entry name" value="Metalloproteases ('zincins'), catalytic domain"/>
    <property type="match status" value="1"/>
</dbReference>
<feature type="domain" description="Aminopeptidase N-like N-terminal" evidence="10">
    <location>
        <begin position="11"/>
        <end position="214"/>
    </location>
</feature>